<comment type="caution">
    <text evidence="13">The sequence shown here is derived from an EMBL/GenBank/DDBJ whole genome shotgun (WGS) entry which is preliminary data.</text>
</comment>
<evidence type="ECO:0000313" key="14">
    <source>
        <dbReference type="Proteomes" id="UP000076503"/>
    </source>
</evidence>
<dbReference type="InterPro" id="IPR010104">
    <property type="entry name" value="TonB_rcpt_bac"/>
</dbReference>
<dbReference type="InterPro" id="IPR039426">
    <property type="entry name" value="TonB-dep_rcpt-like"/>
</dbReference>
<dbReference type="Pfam" id="PF00593">
    <property type="entry name" value="TonB_dep_Rec_b-barrel"/>
    <property type="match status" value="1"/>
</dbReference>
<dbReference type="AlphaFoldDB" id="A0A167D6G3"/>
<dbReference type="GO" id="GO:0009279">
    <property type="term" value="C:cell outer membrane"/>
    <property type="evidence" value="ECO:0007669"/>
    <property type="project" value="UniProtKB-SubCell"/>
</dbReference>
<dbReference type="Proteomes" id="UP000076503">
    <property type="component" value="Unassembled WGS sequence"/>
</dbReference>
<evidence type="ECO:0000256" key="9">
    <source>
        <dbReference type="RuleBase" id="RU003357"/>
    </source>
</evidence>
<dbReference type="InterPro" id="IPR036942">
    <property type="entry name" value="Beta-barrel_TonB_sf"/>
</dbReference>
<evidence type="ECO:0000259" key="12">
    <source>
        <dbReference type="Pfam" id="PF07715"/>
    </source>
</evidence>
<keyword evidence="2 8" id="KW-0813">Transport</keyword>
<dbReference type="Gene3D" id="2.40.170.20">
    <property type="entry name" value="TonB-dependent receptor, beta-barrel domain"/>
    <property type="match status" value="1"/>
</dbReference>
<keyword evidence="10" id="KW-0732">Signal</keyword>
<evidence type="ECO:0000256" key="3">
    <source>
        <dbReference type="ARBA" id="ARBA00022452"/>
    </source>
</evidence>
<keyword evidence="6 8" id="KW-0472">Membrane</keyword>
<evidence type="ECO:0000256" key="7">
    <source>
        <dbReference type="ARBA" id="ARBA00023237"/>
    </source>
</evidence>
<feature type="domain" description="TonB-dependent receptor plug" evidence="12">
    <location>
        <begin position="58"/>
        <end position="168"/>
    </location>
</feature>
<evidence type="ECO:0000259" key="11">
    <source>
        <dbReference type="Pfam" id="PF00593"/>
    </source>
</evidence>
<organism evidence="13 14">
    <name type="scientific">Pseudoalteromonas luteoviolacea H33</name>
    <dbReference type="NCBI Taxonomy" id="1365251"/>
    <lineage>
        <taxon>Bacteria</taxon>
        <taxon>Pseudomonadati</taxon>
        <taxon>Pseudomonadota</taxon>
        <taxon>Gammaproteobacteria</taxon>
        <taxon>Alteromonadales</taxon>
        <taxon>Pseudoalteromonadaceae</taxon>
        <taxon>Pseudoalteromonas</taxon>
    </lineage>
</organism>
<evidence type="ECO:0000256" key="1">
    <source>
        <dbReference type="ARBA" id="ARBA00004571"/>
    </source>
</evidence>
<evidence type="ECO:0000256" key="5">
    <source>
        <dbReference type="ARBA" id="ARBA00023077"/>
    </source>
</evidence>
<keyword evidence="7 8" id="KW-0998">Cell outer membrane</keyword>
<dbReference type="OrthoDB" id="8727862at2"/>
<dbReference type="Gene3D" id="2.170.130.10">
    <property type="entry name" value="TonB-dependent receptor, plug domain"/>
    <property type="match status" value="1"/>
</dbReference>
<comment type="similarity">
    <text evidence="8 9">Belongs to the TonB-dependent receptor family.</text>
</comment>
<gene>
    <name evidence="13" type="ORF">N476_21600</name>
</gene>
<dbReference type="InterPro" id="IPR037066">
    <property type="entry name" value="Plug_dom_sf"/>
</dbReference>
<dbReference type="PATRIC" id="fig|1365251.3.peg.3786"/>
<feature type="signal peptide" evidence="10">
    <location>
        <begin position="1"/>
        <end position="29"/>
    </location>
</feature>
<dbReference type="CDD" id="cd01347">
    <property type="entry name" value="ligand_gated_channel"/>
    <property type="match status" value="1"/>
</dbReference>
<evidence type="ECO:0000256" key="6">
    <source>
        <dbReference type="ARBA" id="ARBA00023136"/>
    </source>
</evidence>
<feature type="domain" description="TonB-dependent receptor-like beta-barrel" evidence="11">
    <location>
        <begin position="336"/>
        <end position="817"/>
    </location>
</feature>
<accession>A0A167D6G3</accession>
<dbReference type="RefSeq" id="WP_063363067.1">
    <property type="nucleotide sequence ID" value="NZ_AUXZ01000091.1"/>
</dbReference>
<evidence type="ECO:0000256" key="8">
    <source>
        <dbReference type="PROSITE-ProRule" id="PRU01360"/>
    </source>
</evidence>
<dbReference type="PANTHER" id="PTHR40980">
    <property type="entry name" value="PLUG DOMAIN-CONTAINING PROTEIN"/>
    <property type="match status" value="1"/>
</dbReference>
<comment type="subcellular location">
    <subcellularLocation>
        <location evidence="1 8">Cell outer membrane</location>
        <topology evidence="1 8">Multi-pass membrane protein</topology>
    </subcellularLocation>
</comment>
<dbReference type="InterPro" id="IPR012910">
    <property type="entry name" value="Plug_dom"/>
</dbReference>
<name>A0A167D6G3_9GAMM</name>
<keyword evidence="3 8" id="KW-1134">Transmembrane beta strand</keyword>
<sequence>MLANNFKKSLLAANIGLALTAGVSGVAVADSGTQVKEDVEVIEVRGIRRSLEASINTKRFATSVVDAVTAEDVGKFPDSDVGETLGRIPGVAVNRQFGQGQQVSIRGASATLTRTLLNGHTVASTGWYDQQAIDRSFNYTLLPPELIGGIEVYKSSQANIVEGGVGGTVIVKTRKPLDLDANTTFIGIKGDYGTASESTDPQLSGLYSWKNADETIGFLGSVAYAETNYQRNGIETLAGWGEISPTTFQQERERTAISTSIQFRPNDQFQVSLNLMSLELEADNANTSIYTIFGDKKDESCTQTNANGTCIVWERPGTGDFGGWIQTWARAASMQSDTYDVDFEYETDDYKLTGRVGMTEAEGGTDLTANFGQAVGEAKHFAGTYDLRGDVVAISGPKKNWVAGDFNDTLSAAGWSLKNEPNTDEETYAQLDLELPVDFGAITAIHTGFRWADHEVKKDAYAAVTVAEINKLAGSELYSGTVSSGAGYVLPEPNLDRMLAEGRAAIASFDKNVAGIGTITEENLAVYVMADFSADSVRGNFGLRYISTDAESTYHPFVIGSGYQDTLGKDESDYSQVLPSLNLAFDVKEDVILRFSAAQVISRPNYEDLFSGATQIGLNDGTPNNEVLRYGTISLNPVKATQADLGFEYYFDNDALFAMTYFFKDISSFVTSDQVADQQIGIVDNNTGADSWTIETLYNGNGGTIEGIEVQLQDGFDNGFGYAVNYTYAEGSAPGQNYSDGLSVFSDSSKHTVNMVGYYETDLYSIRLAYNWRSEYMIREGAKFYGNREHQDYGSLDLSANYKVTDYLDVTFEAVNLTEEDSIQIGTAASDSQVKRELQAGFPAWSYEGEARYRVGLNFRF</sequence>
<evidence type="ECO:0008006" key="15">
    <source>
        <dbReference type="Google" id="ProtNLM"/>
    </source>
</evidence>
<dbReference type="PROSITE" id="PS52016">
    <property type="entry name" value="TONB_DEPENDENT_REC_3"/>
    <property type="match status" value="1"/>
</dbReference>
<dbReference type="Pfam" id="PF07715">
    <property type="entry name" value="Plug"/>
    <property type="match status" value="1"/>
</dbReference>
<evidence type="ECO:0000256" key="2">
    <source>
        <dbReference type="ARBA" id="ARBA00022448"/>
    </source>
</evidence>
<keyword evidence="4 8" id="KW-0812">Transmembrane</keyword>
<dbReference type="InterPro" id="IPR000531">
    <property type="entry name" value="Beta-barrel_TonB"/>
</dbReference>
<evidence type="ECO:0000256" key="10">
    <source>
        <dbReference type="SAM" id="SignalP"/>
    </source>
</evidence>
<protein>
    <recommendedName>
        <fullName evidence="15">TonB-denpendent receptor</fullName>
    </recommendedName>
</protein>
<evidence type="ECO:0000256" key="4">
    <source>
        <dbReference type="ARBA" id="ARBA00022692"/>
    </source>
</evidence>
<proteinExistence type="inferred from homology"/>
<feature type="chain" id="PRO_5007885034" description="TonB-denpendent receptor" evidence="10">
    <location>
        <begin position="30"/>
        <end position="861"/>
    </location>
</feature>
<dbReference type="SUPFAM" id="SSF56935">
    <property type="entry name" value="Porins"/>
    <property type="match status" value="1"/>
</dbReference>
<evidence type="ECO:0000313" key="13">
    <source>
        <dbReference type="EMBL" id="KZN48470.1"/>
    </source>
</evidence>
<keyword evidence="5 9" id="KW-0798">TonB box</keyword>
<reference evidence="13 14" key="1">
    <citation type="submission" date="2013-07" db="EMBL/GenBank/DDBJ databases">
        <title>Comparative Genomic and Metabolomic Analysis of Twelve Strains of Pseudoalteromonas luteoviolacea.</title>
        <authorList>
            <person name="Vynne N.G."/>
            <person name="Mansson M."/>
            <person name="Gram L."/>
        </authorList>
    </citation>
    <scope>NUCLEOTIDE SEQUENCE [LARGE SCALE GENOMIC DNA]</scope>
    <source>
        <strain evidence="13 14">H33</strain>
    </source>
</reference>
<dbReference type="PANTHER" id="PTHR40980:SF3">
    <property type="entry name" value="TONB-DEPENDENT RECEPTOR-LIKE BETA-BARREL DOMAIN-CONTAINING PROTEIN"/>
    <property type="match status" value="1"/>
</dbReference>
<dbReference type="NCBIfam" id="TIGR01782">
    <property type="entry name" value="TonB-Xanth-Caul"/>
    <property type="match status" value="1"/>
</dbReference>
<dbReference type="EMBL" id="AUXZ01000091">
    <property type="protein sequence ID" value="KZN48470.1"/>
    <property type="molecule type" value="Genomic_DNA"/>
</dbReference>